<comment type="caution">
    <text evidence="9">The sequence shown here is derived from an EMBL/GenBank/DDBJ whole genome shotgun (WGS) entry which is preliminary data.</text>
</comment>
<feature type="transmembrane region" description="Helical" evidence="7">
    <location>
        <begin position="60"/>
        <end position="79"/>
    </location>
</feature>
<dbReference type="SUPFAM" id="SSF103473">
    <property type="entry name" value="MFS general substrate transporter"/>
    <property type="match status" value="1"/>
</dbReference>
<name>A0A7W5C034_9GAMM</name>
<dbReference type="Pfam" id="PF07690">
    <property type="entry name" value="MFS_1"/>
    <property type="match status" value="1"/>
</dbReference>
<feature type="transmembrane region" description="Helical" evidence="7">
    <location>
        <begin position="88"/>
        <end position="107"/>
    </location>
</feature>
<feature type="transmembrane region" description="Helical" evidence="7">
    <location>
        <begin position="433"/>
        <end position="453"/>
    </location>
</feature>
<dbReference type="EMBL" id="JACHXM010000019">
    <property type="protein sequence ID" value="MBB3142331.1"/>
    <property type="molecule type" value="Genomic_DNA"/>
</dbReference>
<organism evidence="9 10">
    <name type="scientific">Halomonas organivorans</name>
    <dbReference type="NCBI Taxonomy" id="257772"/>
    <lineage>
        <taxon>Bacteria</taxon>
        <taxon>Pseudomonadati</taxon>
        <taxon>Pseudomonadota</taxon>
        <taxon>Gammaproteobacteria</taxon>
        <taxon>Oceanospirillales</taxon>
        <taxon>Halomonadaceae</taxon>
        <taxon>Halomonas</taxon>
    </lineage>
</organism>
<dbReference type="CDD" id="cd17321">
    <property type="entry name" value="MFS_MMR_MDR_like"/>
    <property type="match status" value="1"/>
</dbReference>
<feature type="domain" description="Major facilitator superfamily (MFS) profile" evidence="8">
    <location>
        <begin position="22"/>
        <end position="458"/>
    </location>
</feature>
<feature type="transmembrane region" description="Helical" evidence="7">
    <location>
        <begin position="310"/>
        <end position="331"/>
    </location>
</feature>
<reference evidence="9 10" key="1">
    <citation type="submission" date="2020-08" db="EMBL/GenBank/DDBJ databases">
        <title>Genomic Encyclopedia of Type Strains, Phase III (KMG-III): the genomes of soil and plant-associated and newly described type strains.</title>
        <authorList>
            <person name="Whitman W."/>
        </authorList>
    </citation>
    <scope>NUCLEOTIDE SEQUENCE [LARGE SCALE GENOMIC DNA]</scope>
    <source>
        <strain evidence="9 10">CECT 5995</strain>
    </source>
</reference>
<feature type="transmembrane region" description="Helical" evidence="7">
    <location>
        <begin position="275"/>
        <end position="298"/>
    </location>
</feature>
<sequence length="470" mass="48718">MSRLFSNRPGDDGLPGSERRIAVLALILGTTMAVMDNSMVNLALPSIAADLEVASADAVWVTNLFQVTCAGFLLVFAALSELVGRRRIYMGGLALFAVAALGCALSRSLESLLAFRALQGMAAAATLSIGPSLYRVIFPSRLLGSALGLSSLVVGIGYAAGPALGGSILSVASWPWLFALPALPALGAAALAWRALPREAGRRGGFDGWGALLAMATLGCFFAALDGNGAELPGLATLGWLALGVIAGTAFLARQRRAPYPLMALSMFAERRFSLALSSQGLAFVGQGLAFVALSFLYQQEMGFTPLETAWLFTPWPLTIMVAGPLAGRLADRFNPSLLSSAGLVLLMAGLASLALLEADADVFDCLWRTALCGLGFGFFQPPNNRELMGSVPAEKSANASGVMSTTRTVGQSLGVALVGACLAAGAPIQTTLWAGMATTGLSLLASLGRVSMAGEAQRARRRAATERVQ</sequence>
<keyword evidence="5 7" id="KW-1133">Transmembrane helix</keyword>
<dbReference type="AlphaFoldDB" id="A0A7W5C034"/>
<evidence type="ECO:0000256" key="4">
    <source>
        <dbReference type="ARBA" id="ARBA00022692"/>
    </source>
</evidence>
<evidence type="ECO:0000256" key="5">
    <source>
        <dbReference type="ARBA" id="ARBA00022989"/>
    </source>
</evidence>
<dbReference type="InterPro" id="IPR011701">
    <property type="entry name" value="MFS"/>
</dbReference>
<evidence type="ECO:0000256" key="7">
    <source>
        <dbReference type="SAM" id="Phobius"/>
    </source>
</evidence>
<feature type="transmembrane region" description="Helical" evidence="7">
    <location>
        <begin position="113"/>
        <end position="130"/>
    </location>
</feature>
<feature type="transmembrane region" description="Helical" evidence="7">
    <location>
        <begin position="237"/>
        <end position="254"/>
    </location>
</feature>
<dbReference type="Proteomes" id="UP000525987">
    <property type="component" value="Unassembled WGS sequence"/>
</dbReference>
<feature type="transmembrane region" description="Helical" evidence="7">
    <location>
        <begin position="21"/>
        <end position="40"/>
    </location>
</feature>
<dbReference type="InterPro" id="IPR036259">
    <property type="entry name" value="MFS_trans_sf"/>
</dbReference>
<evidence type="ECO:0000256" key="6">
    <source>
        <dbReference type="ARBA" id="ARBA00023136"/>
    </source>
</evidence>
<feature type="transmembrane region" description="Helical" evidence="7">
    <location>
        <begin position="208"/>
        <end position="225"/>
    </location>
</feature>
<evidence type="ECO:0000259" key="8">
    <source>
        <dbReference type="PROSITE" id="PS50850"/>
    </source>
</evidence>
<keyword evidence="4 7" id="KW-0812">Transmembrane</keyword>
<protein>
    <submittedName>
        <fullName evidence="9">DHA2 family multidrug resistance protein-like MFS transporter</fullName>
    </submittedName>
</protein>
<keyword evidence="2" id="KW-0813">Transport</keyword>
<keyword evidence="10" id="KW-1185">Reference proteome</keyword>
<dbReference type="PRINTS" id="PR01036">
    <property type="entry name" value="TCRTETB"/>
</dbReference>
<feature type="transmembrane region" description="Helical" evidence="7">
    <location>
        <begin position="142"/>
        <end position="161"/>
    </location>
</feature>
<dbReference type="PANTHER" id="PTHR42718:SF46">
    <property type="entry name" value="BLR6921 PROTEIN"/>
    <property type="match status" value="1"/>
</dbReference>
<accession>A0A7W5C034</accession>
<evidence type="ECO:0000256" key="3">
    <source>
        <dbReference type="ARBA" id="ARBA00022475"/>
    </source>
</evidence>
<evidence type="ECO:0000313" key="10">
    <source>
        <dbReference type="Proteomes" id="UP000525987"/>
    </source>
</evidence>
<dbReference type="RefSeq" id="WP_183388705.1">
    <property type="nucleotide sequence ID" value="NZ_JACHXM010000019.1"/>
</dbReference>
<comment type="subcellular location">
    <subcellularLocation>
        <location evidence="1">Cell membrane</location>
        <topology evidence="1">Multi-pass membrane protein</topology>
    </subcellularLocation>
</comment>
<evidence type="ECO:0000313" key="9">
    <source>
        <dbReference type="EMBL" id="MBB3142331.1"/>
    </source>
</evidence>
<dbReference type="GO" id="GO:0005886">
    <property type="term" value="C:plasma membrane"/>
    <property type="evidence" value="ECO:0007669"/>
    <property type="project" value="UniProtKB-SubCell"/>
</dbReference>
<dbReference type="PROSITE" id="PS50850">
    <property type="entry name" value="MFS"/>
    <property type="match status" value="1"/>
</dbReference>
<dbReference type="InterPro" id="IPR020846">
    <property type="entry name" value="MFS_dom"/>
</dbReference>
<evidence type="ECO:0000256" key="2">
    <source>
        <dbReference type="ARBA" id="ARBA00022448"/>
    </source>
</evidence>
<dbReference type="Gene3D" id="1.20.1250.20">
    <property type="entry name" value="MFS general substrate transporter like domains"/>
    <property type="match status" value="1"/>
</dbReference>
<feature type="transmembrane region" description="Helical" evidence="7">
    <location>
        <begin position="338"/>
        <end position="357"/>
    </location>
</feature>
<dbReference type="GO" id="GO:0022857">
    <property type="term" value="F:transmembrane transporter activity"/>
    <property type="evidence" value="ECO:0007669"/>
    <property type="project" value="InterPro"/>
</dbReference>
<gene>
    <name evidence="9" type="ORF">FHR96_003219</name>
</gene>
<keyword evidence="6 7" id="KW-0472">Membrane</keyword>
<feature type="transmembrane region" description="Helical" evidence="7">
    <location>
        <begin position="173"/>
        <end position="196"/>
    </location>
</feature>
<evidence type="ECO:0000256" key="1">
    <source>
        <dbReference type="ARBA" id="ARBA00004651"/>
    </source>
</evidence>
<dbReference type="PANTHER" id="PTHR42718">
    <property type="entry name" value="MAJOR FACILITATOR SUPERFAMILY MULTIDRUG TRANSPORTER MFSC"/>
    <property type="match status" value="1"/>
</dbReference>
<keyword evidence="3" id="KW-1003">Cell membrane</keyword>
<proteinExistence type="predicted"/>
<dbReference type="Gene3D" id="1.20.1720.10">
    <property type="entry name" value="Multidrug resistance protein D"/>
    <property type="match status" value="1"/>
</dbReference>